<feature type="compositionally biased region" description="Basic and acidic residues" evidence="1">
    <location>
        <begin position="18"/>
        <end position="35"/>
    </location>
</feature>
<accession>A0A448UT34</accession>
<organism evidence="2 3">
    <name type="scientific">Rothia dentocariosa</name>
    <dbReference type="NCBI Taxonomy" id="2047"/>
    <lineage>
        <taxon>Bacteria</taxon>
        <taxon>Bacillati</taxon>
        <taxon>Actinomycetota</taxon>
        <taxon>Actinomycetes</taxon>
        <taxon>Micrococcales</taxon>
        <taxon>Micrococcaceae</taxon>
        <taxon>Rothia</taxon>
    </lineage>
</organism>
<name>A0A448UT34_9MICC</name>
<proteinExistence type="predicted"/>
<dbReference type="Proteomes" id="UP000270988">
    <property type="component" value="Chromosome"/>
</dbReference>
<evidence type="ECO:0000313" key="2">
    <source>
        <dbReference type="EMBL" id="VEJ29081.1"/>
    </source>
</evidence>
<gene>
    <name evidence="2" type="ORF">NCTC10918_00326</name>
</gene>
<dbReference type="EMBL" id="LR134521">
    <property type="protein sequence ID" value="VEJ29081.1"/>
    <property type="molecule type" value="Genomic_DNA"/>
</dbReference>
<evidence type="ECO:0000313" key="3">
    <source>
        <dbReference type="Proteomes" id="UP000270988"/>
    </source>
</evidence>
<evidence type="ECO:0000256" key="1">
    <source>
        <dbReference type="SAM" id="MobiDB-lite"/>
    </source>
</evidence>
<protein>
    <submittedName>
        <fullName evidence="2">Uncharacterized protein</fullName>
    </submittedName>
</protein>
<feature type="region of interest" description="Disordered" evidence="1">
    <location>
        <begin position="16"/>
        <end position="35"/>
    </location>
</feature>
<reference evidence="2 3" key="1">
    <citation type="submission" date="2018-12" db="EMBL/GenBank/DDBJ databases">
        <authorList>
            <consortium name="Pathogen Informatics"/>
        </authorList>
    </citation>
    <scope>NUCLEOTIDE SEQUENCE [LARGE SCALE GENOMIC DNA]</scope>
    <source>
        <strain evidence="2 3">NCTC10918</strain>
    </source>
</reference>
<sequence>MNSRIDDNLARAEALVESAERGKDSRDPEILRAAL</sequence>
<dbReference type="AlphaFoldDB" id="A0A448UT34"/>